<reference evidence="6 7" key="1">
    <citation type="submission" date="2016-10" db="EMBL/GenBank/DDBJ databases">
        <authorList>
            <person name="de Groot N.N."/>
        </authorList>
    </citation>
    <scope>NUCLEOTIDE SEQUENCE [LARGE SCALE GENOMIC DNA]</scope>
    <source>
        <strain evidence="6 7">HLD2</strain>
    </source>
</reference>
<dbReference type="GO" id="GO:0000270">
    <property type="term" value="P:peptidoglycan metabolic process"/>
    <property type="evidence" value="ECO:0007669"/>
    <property type="project" value="InterPro"/>
</dbReference>
<dbReference type="AlphaFoldDB" id="A0A1G5PR94"/>
<dbReference type="STRING" id="415747.SAMN03097708_00608"/>
<dbReference type="PANTHER" id="PTHR37423">
    <property type="entry name" value="SOLUBLE LYTIC MUREIN TRANSGLYCOSYLASE-RELATED"/>
    <property type="match status" value="1"/>
</dbReference>
<dbReference type="SUPFAM" id="SSF48435">
    <property type="entry name" value="Bacterial muramidases"/>
    <property type="match status" value="1"/>
</dbReference>
<dbReference type="GO" id="GO:0008933">
    <property type="term" value="F:peptidoglycan lytic transglycosylase activity"/>
    <property type="evidence" value="ECO:0007669"/>
    <property type="project" value="InterPro"/>
</dbReference>
<evidence type="ECO:0000313" key="6">
    <source>
        <dbReference type="EMBL" id="SCZ51866.1"/>
    </source>
</evidence>
<dbReference type="GO" id="GO:0016020">
    <property type="term" value="C:membrane"/>
    <property type="evidence" value="ECO:0007669"/>
    <property type="project" value="InterPro"/>
</dbReference>
<proteinExistence type="inferred from homology"/>
<name>A0A1G5PR94_9GAMM</name>
<feature type="signal peptide" evidence="3">
    <location>
        <begin position="1"/>
        <end position="20"/>
    </location>
</feature>
<evidence type="ECO:0000256" key="2">
    <source>
        <dbReference type="ARBA" id="ARBA00022729"/>
    </source>
</evidence>
<protein>
    <submittedName>
        <fullName evidence="6">Soluble lytic murein transglycosylase</fullName>
    </submittedName>
</protein>
<feature type="domain" description="Transglycosylase SLT" evidence="4">
    <location>
        <begin position="479"/>
        <end position="586"/>
    </location>
</feature>
<feature type="chain" id="PRO_5011723631" evidence="3">
    <location>
        <begin position="21"/>
        <end position="658"/>
    </location>
</feature>
<keyword evidence="2 3" id="KW-0732">Signal</keyword>
<dbReference type="RefSeq" id="WP_175452416.1">
    <property type="nucleotide sequence ID" value="NZ_FMWD01000002.1"/>
</dbReference>
<dbReference type="GO" id="GO:0004553">
    <property type="term" value="F:hydrolase activity, hydrolyzing O-glycosyl compounds"/>
    <property type="evidence" value="ECO:0007669"/>
    <property type="project" value="InterPro"/>
</dbReference>
<dbReference type="EMBL" id="FMWD01000002">
    <property type="protein sequence ID" value="SCZ51866.1"/>
    <property type="molecule type" value="Genomic_DNA"/>
</dbReference>
<dbReference type="Gene3D" id="1.25.20.10">
    <property type="entry name" value="Bacterial muramidases"/>
    <property type="match status" value="1"/>
</dbReference>
<evidence type="ECO:0000313" key="7">
    <source>
        <dbReference type="Proteomes" id="UP000199648"/>
    </source>
</evidence>
<sequence>MFVLRVVTMLAILVAVPAWAGQADASQEKQRESFREARSALERGDLAEFERVSTALQDYVLYPYLRYAFLQRHLDSRVSHQDVIDFLDQWGDTPLANRLRNAWLNRLAEQGRWAAYRRFFRPDGNSRRACYQARALLERGEKVEAMRMAERLWLVGTSQSKACDPLFSVWIEEGNATPERAWERIRLAIGAGNPALTRYLEQFIPVEERPLVEHWRRLYSHPQRELDRLRPGDEWSTPLFVSGIRQLVRRDIEAADRVWRQRADDFPLSEENRAGTARYIALALAWKRHPDAAARLKALPVAWHNAESRAWRVRTALWGEDWSAVLVALDALEPEQRERAVWRYWRARALAMLDRGEQADSIFSELAQERSYYGFLAAERTDVFPRIETVPLAVTAEQLESFASRPDMQRIRELLALSMTLEARREWWAASRGLSDEAVVAAKLADTWGWHDQAIITLGRARFFDDLEIRFPTPYETRIDAEARRRELDTAFVYAVMRQESAFFPHARSSAGALGLMQLMPGTARMTARRLQQPKPGKWDLLTEETNIRLGTAHLRHLLDRYSGNRLYTMAAYNAGPKRVEAWLPQESIIPGDIWVECLPFDETRTYVKRIFAYTTIYEWRLGRELTPLSAHMPMLGSGLSQSVFRDPDSRREGAGPS</sequence>
<dbReference type="InterPro" id="IPR000189">
    <property type="entry name" value="Transglyc_AS"/>
</dbReference>
<dbReference type="GO" id="GO:0042597">
    <property type="term" value="C:periplasmic space"/>
    <property type="evidence" value="ECO:0007669"/>
    <property type="project" value="InterPro"/>
</dbReference>
<organism evidence="6 7">
    <name type="scientific">Thiohalomonas denitrificans</name>
    <dbReference type="NCBI Taxonomy" id="415747"/>
    <lineage>
        <taxon>Bacteria</taxon>
        <taxon>Pseudomonadati</taxon>
        <taxon>Pseudomonadota</taxon>
        <taxon>Gammaproteobacteria</taxon>
        <taxon>Thiohalomonadales</taxon>
        <taxon>Thiohalomonadaceae</taxon>
        <taxon>Thiohalomonas</taxon>
    </lineage>
</organism>
<keyword evidence="7" id="KW-1185">Reference proteome</keyword>
<evidence type="ECO:0000259" key="4">
    <source>
        <dbReference type="Pfam" id="PF01464"/>
    </source>
</evidence>
<dbReference type="PANTHER" id="PTHR37423:SF5">
    <property type="entry name" value="SOLUBLE LYTIC MUREIN TRANSGLYCOSYLASE"/>
    <property type="match status" value="1"/>
</dbReference>
<dbReference type="Gene3D" id="1.10.530.10">
    <property type="match status" value="1"/>
</dbReference>
<gene>
    <name evidence="6" type="ORF">SAMN03097708_00608</name>
</gene>
<feature type="domain" description="Lytic transglycosylase superhelical linker" evidence="5">
    <location>
        <begin position="404"/>
        <end position="467"/>
    </location>
</feature>
<accession>A0A1G5PR94</accession>
<dbReference type="Pfam" id="PF01464">
    <property type="entry name" value="SLT"/>
    <property type="match status" value="1"/>
</dbReference>
<evidence type="ECO:0000256" key="1">
    <source>
        <dbReference type="ARBA" id="ARBA00007734"/>
    </source>
</evidence>
<evidence type="ECO:0000259" key="5">
    <source>
        <dbReference type="Pfam" id="PF14718"/>
    </source>
</evidence>
<dbReference type="SUPFAM" id="SSF53955">
    <property type="entry name" value="Lysozyme-like"/>
    <property type="match status" value="1"/>
</dbReference>
<comment type="similarity">
    <text evidence="1">Belongs to the transglycosylase Slt family.</text>
</comment>
<dbReference type="Pfam" id="PF14718">
    <property type="entry name" value="SLT_L"/>
    <property type="match status" value="1"/>
</dbReference>
<dbReference type="CDD" id="cd13401">
    <property type="entry name" value="Slt70-like"/>
    <property type="match status" value="1"/>
</dbReference>
<dbReference type="InterPro" id="IPR008939">
    <property type="entry name" value="Lytic_TGlycosylase_superhlx_U"/>
</dbReference>
<dbReference type="Gene3D" id="1.10.1240.20">
    <property type="entry name" value="Lytic transglycosylase, superhelical linker domain"/>
    <property type="match status" value="1"/>
</dbReference>
<dbReference type="Proteomes" id="UP000199648">
    <property type="component" value="Unassembled WGS sequence"/>
</dbReference>
<evidence type="ECO:0000256" key="3">
    <source>
        <dbReference type="SAM" id="SignalP"/>
    </source>
</evidence>
<dbReference type="PROSITE" id="PS00922">
    <property type="entry name" value="TRANSGLYCOSYLASE"/>
    <property type="match status" value="1"/>
</dbReference>
<dbReference type="InterPro" id="IPR012289">
    <property type="entry name" value="Lytic_TGlycosylase_superhlx_L"/>
</dbReference>
<dbReference type="InterPro" id="IPR037061">
    <property type="entry name" value="Lytic_TGlycoase_superhlx_L_sf"/>
</dbReference>
<dbReference type="InterPro" id="IPR023346">
    <property type="entry name" value="Lysozyme-like_dom_sf"/>
</dbReference>
<dbReference type="InterPro" id="IPR008258">
    <property type="entry name" value="Transglycosylase_SLT_dom_1"/>
</dbReference>